<dbReference type="AlphaFoldDB" id="A0A183LGD6"/>
<sequence length="67" mass="8137">MNNLCYCTHTHKREHNCDENDELYSANKFKENSRTGKTRKREHYWYNEDDEKTLSTTLENTGFIVIY</sequence>
<evidence type="ECO:0000313" key="1">
    <source>
        <dbReference type="EMBL" id="VDO56287.1"/>
    </source>
</evidence>
<accession>A0A183LGD6</accession>
<reference evidence="1 2" key="1">
    <citation type="submission" date="2018-11" db="EMBL/GenBank/DDBJ databases">
        <authorList>
            <consortium name="Pathogen Informatics"/>
        </authorList>
    </citation>
    <scope>NUCLEOTIDE SEQUENCE [LARGE SCALE GENOMIC DNA]</scope>
    <source>
        <strain evidence="1 2">Zambia</strain>
    </source>
</reference>
<organism evidence="1 2">
    <name type="scientific">Schistosoma margrebowiei</name>
    <dbReference type="NCBI Taxonomy" id="48269"/>
    <lineage>
        <taxon>Eukaryota</taxon>
        <taxon>Metazoa</taxon>
        <taxon>Spiralia</taxon>
        <taxon>Lophotrochozoa</taxon>
        <taxon>Platyhelminthes</taxon>
        <taxon>Trematoda</taxon>
        <taxon>Digenea</taxon>
        <taxon>Strigeidida</taxon>
        <taxon>Schistosomatoidea</taxon>
        <taxon>Schistosomatidae</taxon>
        <taxon>Schistosoma</taxon>
    </lineage>
</organism>
<protein>
    <submittedName>
        <fullName evidence="1">Uncharacterized protein</fullName>
    </submittedName>
</protein>
<evidence type="ECO:0000313" key="2">
    <source>
        <dbReference type="Proteomes" id="UP000277204"/>
    </source>
</evidence>
<proteinExistence type="predicted"/>
<dbReference type="Proteomes" id="UP000277204">
    <property type="component" value="Unassembled WGS sequence"/>
</dbReference>
<name>A0A183LGD6_9TREM</name>
<gene>
    <name evidence="1" type="ORF">SMRZ_LOCUS2861</name>
</gene>
<dbReference type="EMBL" id="UZAI01000768">
    <property type="protein sequence ID" value="VDO56287.1"/>
    <property type="molecule type" value="Genomic_DNA"/>
</dbReference>
<keyword evidence="2" id="KW-1185">Reference proteome</keyword>